<feature type="transmembrane region" description="Helical" evidence="11">
    <location>
        <begin position="26"/>
        <end position="46"/>
    </location>
</feature>
<dbReference type="GO" id="GO:0006826">
    <property type="term" value="P:iron ion transport"/>
    <property type="evidence" value="ECO:0007669"/>
    <property type="project" value="TreeGrafter"/>
</dbReference>
<feature type="transmembrane region" description="Helical" evidence="11">
    <location>
        <begin position="91"/>
        <end position="124"/>
    </location>
</feature>
<evidence type="ECO:0000256" key="9">
    <source>
        <dbReference type="ARBA" id="ARBA00023136"/>
    </source>
</evidence>
<dbReference type="EMBL" id="LK052939">
    <property type="protein sequence ID" value="CDR39527.1"/>
    <property type="molecule type" value="Genomic_DNA"/>
</dbReference>
<feature type="transmembrane region" description="Helical" evidence="11">
    <location>
        <begin position="136"/>
        <end position="159"/>
    </location>
</feature>
<dbReference type="AlphaFoldDB" id="A0A061AW01"/>
<keyword evidence="7" id="KW-0560">Oxidoreductase</keyword>
<gene>
    <name evidence="13" type="ORF">RHTO0S_04e06062g</name>
</gene>
<dbReference type="GO" id="GO:0006879">
    <property type="term" value="P:intracellular iron ion homeostasis"/>
    <property type="evidence" value="ECO:0007669"/>
    <property type="project" value="TreeGrafter"/>
</dbReference>
<dbReference type="CDD" id="cd06186">
    <property type="entry name" value="NOX_Duox_like_FAD_NADP"/>
    <property type="match status" value="1"/>
</dbReference>
<dbReference type="InterPro" id="IPR013121">
    <property type="entry name" value="Fe_red_NAD-bd_6"/>
</dbReference>
<comment type="subcellular location">
    <subcellularLocation>
        <location evidence="1">Membrane</location>
        <topology evidence="1">Multi-pass membrane protein</topology>
    </subcellularLocation>
</comment>
<dbReference type="PANTHER" id="PTHR32361:SF9">
    <property type="entry name" value="FERRIC REDUCTASE TRANSMEMBRANE COMPONENT 3-RELATED"/>
    <property type="match status" value="1"/>
</dbReference>
<comment type="similarity">
    <text evidence="2">Belongs to the ferric reductase (FRE) family.</text>
</comment>
<dbReference type="SFLD" id="SFLDG01168">
    <property type="entry name" value="Ferric_reductase_subgroup_(FRE"/>
    <property type="match status" value="1"/>
</dbReference>
<dbReference type="Gene3D" id="3.40.50.80">
    <property type="entry name" value="Nucleotide-binding domain of ferredoxin-NADP reductase (FNR) module"/>
    <property type="match status" value="1"/>
</dbReference>
<accession>A0A061AW01</accession>
<keyword evidence="9 11" id="KW-0472">Membrane</keyword>
<feature type="transmembrane region" description="Helical" evidence="11">
    <location>
        <begin position="204"/>
        <end position="223"/>
    </location>
</feature>
<organism evidence="13">
    <name type="scientific">Rhodotorula toruloides</name>
    <name type="common">Yeast</name>
    <name type="synonym">Rhodosporidium toruloides</name>
    <dbReference type="NCBI Taxonomy" id="5286"/>
    <lineage>
        <taxon>Eukaryota</taxon>
        <taxon>Fungi</taxon>
        <taxon>Dikarya</taxon>
        <taxon>Basidiomycota</taxon>
        <taxon>Pucciniomycotina</taxon>
        <taxon>Microbotryomycetes</taxon>
        <taxon>Sporidiobolales</taxon>
        <taxon>Sporidiobolaceae</taxon>
        <taxon>Rhodotorula</taxon>
    </lineage>
</organism>
<evidence type="ECO:0000256" key="11">
    <source>
        <dbReference type="SAM" id="Phobius"/>
    </source>
</evidence>
<reference evidence="13" key="1">
    <citation type="journal article" date="2014" name="Genome Announc.">
        <title>Draft genome sequence of Rhodosporidium toruloides CECT1137, an oleaginous yeast of biotechnological interest.</title>
        <authorList>
            <person name="Morin N."/>
            <person name="Calcas X."/>
            <person name="Devillers H."/>
            <person name="Durrens P."/>
            <person name="Sherman D.J."/>
            <person name="Nicaud J.-M."/>
            <person name="Neuveglise C."/>
        </authorList>
    </citation>
    <scope>NUCLEOTIDE SEQUENCE</scope>
    <source>
        <strain evidence="13">CECT1137</strain>
    </source>
</reference>
<keyword evidence="8" id="KW-0406">Ion transport</keyword>
<evidence type="ECO:0000256" key="7">
    <source>
        <dbReference type="ARBA" id="ARBA00023002"/>
    </source>
</evidence>
<dbReference type="GO" id="GO:0005886">
    <property type="term" value="C:plasma membrane"/>
    <property type="evidence" value="ECO:0007669"/>
    <property type="project" value="TreeGrafter"/>
</dbReference>
<dbReference type="InterPro" id="IPR013130">
    <property type="entry name" value="Fe3_Rdtase_TM_dom"/>
</dbReference>
<dbReference type="InterPro" id="IPR017927">
    <property type="entry name" value="FAD-bd_FR_type"/>
</dbReference>
<dbReference type="Pfam" id="PF08022">
    <property type="entry name" value="FAD_binding_8"/>
    <property type="match status" value="1"/>
</dbReference>
<evidence type="ECO:0000256" key="3">
    <source>
        <dbReference type="ARBA" id="ARBA00022448"/>
    </source>
</evidence>
<dbReference type="GO" id="GO:0015677">
    <property type="term" value="P:copper ion import"/>
    <property type="evidence" value="ECO:0007669"/>
    <property type="project" value="TreeGrafter"/>
</dbReference>
<dbReference type="Pfam" id="PF08030">
    <property type="entry name" value="NAD_binding_6"/>
    <property type="match status" value="1"/>
</dbReference>
<evidence type="ECO:0000256" key="4">
    <source>
        <dbReference type="ARBA" id="ARBA00022692"/>
    </source>
</evidence>
<dbReference type="InterPro" id="IPR039261">
    <property type="entry name" value="FNR_nucleotide-bd"/>
</dbReference>
<dbReference type="SUPFAM" id="SSF52343">
    <property type="entry name" value="Ferredoxin reductase-like, C-terminal NADP-linked domain"/>
    <property type="match status" value="1"/>
</dbReference>
<proteinExistence type="inferred from homology"/>
<keyword evidence="6 11" id="KW-1133">Transmembrane helix</keyword>
<dbReference type="OrthoDB" id="4494341at2759"/>
<evidence type="ECO:0000256" key="6">
    <source>
        <dbReference type="ARBA" id="ARBA00022989"/>
    </source>
</evidence>
<protein>
    <submittedName>
        <fullName evidence="13">RHTO0S04e06062g1_1</fullName>
    </submittedName>
</protein>
<dbReference type="InterPro" id="IPR051410">
    <property type="entry name" value="Ferric/Cupric_Reductase"/>
</dbReference>
<dbReference type="InterPro" id="IPR013112">
    <property type="entry name" value="FAD-bd_8"/>
</dbReference>
<evidence type="ECO:0000256" key="10">
    <source>
        <dbReference type="ARBA" id="ARBA00023180"/>
    </source>
</evidence>
<evidence type="ECO:0000259" key="12">
    <source>
        <dbReference type="PROSITE" id="PS51384"/>
    </source>
</evidence>
<dbReference type="SFLD" id="SFLDS00052">
    <property type="entry name" value="Ferric_Reductase_Domain"/>
    <property type="match status" value="1"/>
</dbReference>
<keyword evidence="4 11" id="KW-0812">Transmembrane</keyword>
<feature type="transmembrane region" description="Helical" evidence="11">
    <location>
        <begin position="235"/>
        <end position="253"/>
    </location>
</feature>
<keyword evidence="10" id="KW-0325">Glycoprotein</keyword>
<keyword evidence="5" id="KW-0249">Electron transport</keyword>
<evidence type="ECO:0000256" key="1">
    <source>
        <dbReference type="ARBA" id="ARBA00004141"/>
    </source>
</evidence>
<feature type="domain" description="FAD-binding FR-type" evidence="12">
    <location>
        <begin position="276"/>
        <end position="410"/>
    </location>
</feature>
<evidence type="ECO:0000256" key="5">
    <source>
        <dbReference type="ARBA" id="ARBA00022982"/>
    </source>
</evidence>
<dbReference type="GO" id="GO:0000293">
    <property type="term" value="F:ferric-chelate reductase activity"/>
    <property type="evidence" value="ECO:0007669"/>
    <property type="project" value="UniProtKB-ARBA"/>
</dbReference>
<dbReference type="Pfam" id="PF01794">
    <property type="entry name" value="Ferric_reduct"/>
    <property type="match status" value="1"/>
</dbReference>
<feature type="transmembrane region" description="Helical" evidence="11">
    <location>
        <begin position="171"/>
        <end position="189"/>
    </location>
</feature>
<evidence type="ECO:0000313" key="13">
    <source>
        <dbReference type="EMBL" id="CDR39527.1"/>
    </source>
</evidence>
<evidence type="ECO:0000256" key="8">
    <source>
        <dbReference type="ARBA" id="ARBA00023065"/>
    </source>
</evidence>
<dbReference type="PROSITE" id="PS51384">
    <property type="entry name" value="FAD_FR"/>
    <property type="match status" value="1"/>
</dbReference>
<name>A0A061AW01_RHOTO</name>
<keyword evidence="3" id="KW-0813">Transport</keyword>
<dbReference type="PANTHER" id="PTHR32361">
    <property type="entry name" value="FERRIC/CUPRIC REDUCTASE TRANSMEMBRANE COMPONENT"/>
    <property type="match status" value="1"/>
</dbReference>
<evidence type="ECO:0000256" key="2">
    <source>
        <dbReference type="ARBA" id="ARBA00006278"/>
    </source>
</evidence>
<sequence length="674" mass="74088">MRATHAPTYTDEQLAYLDWYNSHVQAFFYAGLFSYVLLLGLANFLSRLLSAAFVRRFHTLHPSPIDQKGLVRLFSACVASWRKCTYRRSQLVVWVGLGSAAQLFVLLGYLAMTFSIAFSGAYGYPDYQAHHCARLAYAHVPILVGLASREAGVLAWLTGFSPSTLLNMHRWMARTVFFLVCCHIGGRVYTNVPTVNPSLPHMRYQAWGIAGLIFWSIMVFGSIRPIRRRFYKSFIFTHIFAFALSIICLSFHRPQVAPYLAAAAVVYILDRLVRFGSLVYFNLFRAVALGQGPTATVAVVGKDVIKVQVSTGLAWKPGKHVYLHAPLLEAGGHPFSIASSYLPVSHLDSDPKPRAGVLALVIRVHSGLTAKLYQHALRGQENGADGENSSTPVPIWPVFVEGPYGHDLLLHRYESVLLITGGTGVTFALSCLLDLVRRARNRHLGGTKPLVTSRVTFVWSVRNSGDVNCIAQELREAIHYAPPGFLDVQIYITSAGRNLEVVDTTASSRSGSSSSMLKRVPTSATLSIEKEVLRPHISNRSTETLIPRYDQPHAITFSRSIYDDLARSPPPAPTSIDFLDQVPLLSHTTNTSTTSTSLDSVVIPLHTGRPRIRDIVADVVAQTPRAGSVAVGTCGPVALTDEVGAACSDRIDPGKVSRGEHRLNIMLHSEVFGW</sequence>